<evidence type="ECO:0000256" key="2">
    <source>
        <dbReference type="ARBA" id="ARBA00023125"/>
    </source>
</evidence>
<dbReference type="InterPro" id="IPR009057">
    <property type="entry name" value="Homeodomain-like_sf"/>
</dbReference>
<dbReference type="GO" id="GO:0003677">
    <property type="term" value="F:DNA binding"/>
    <property type="evidence" value="ECO:0007669"/>
    <property type="project" value="UniProtKB-UniRule"/>
</dbReference>
<dbReference type="Gene3D" id="1.10.10.60">
    <property type="entry name" value="Homeodomain-like"/>
    <property type="match status" value="1"/>
</dbReference>
<evidence type="ECO:0000256" key="4">
    <source>
        <dbReference type="PROSITE-ProRule" id="PRU00335"/>
    </source>
</evidence>
<proteinExistence type="predicted"/>
<dbReference type="Pfam" id="PF00440">
    <property type="entry name" value="TetR_N"/>
    <property type="match status" value="1"/>
</dbReference>
<dbReference type="InterPro" id="IPR001647">
    <property type="entry name" value="HTH_TetR"/>
</dbReference>
<feature type="domain" description="HTH tetR-type" evidence="5">
    <location>
        <begin position="1"/>
        <end position="59"/>
    </location>
</feature>
<keyword evidence="3" id="KW-0804">Transcription</keyword>
<evidence type="ECO:0000313" key="7">
    <source>
        <dbReference type="Proteomes" id="UP000509222"/>
    </source>
</evidence>
<dbReference type="EMBL" id="CP051177">
    <property type="protein sequence ID" value="QKX51995.1"/>
    <property type="molecule type" value="Genomic_DNA"/>
</dbReference>
<evidence type="ECO:0000313" key="6">
    <source>
        <dbReference type="EMBL" id="QKX51995.1"/>
    </source>
</evidence>
<dbReference type="PANTHER" id="PTHR47506">
    <property type="entry name" value="TRANSCRIPTIONAL REGULATORY PROTEIN"/>
    <property type="match status" value="1"/>
</dbReference>
<dbReference type="PANTHER" id="PTHR47506:SF1">
    <property type="entry name" value="HTH-TYPE TRANSCRIPTIONAL REGULATOR YJDC"/>
    <property type="match status" value="1"/>
</dbReference>
<dbReference type="Gene3D" id="1.10.357.10">
    <property type="entry name" value="Tetracycline Repressor, domain 2"/>
    <property type="match status" value="1"/>
</dbReference>
<protein>
    <submittedName>
        <fullName evidence="6">TetR/AcrR family transcriptional regulator</fullName>
    </submittedName>
</protein>
<dbReference type="AlphaFoldDB" id="A0A7H8QEW9"/>
<dbReference type="SUPFAM" id="SSF46689">
    <property type="entry name" value="Homeodomain-like"/>
    <property type="match status" value="1"/>
</dbReference>
<name>A0A7H8QEW9_9BACL</name>
<dbReference type="RefSeq" id="WP_036808823.1">
    <property type="nucleotide sequence ID" value="NZ_CP051177.1"/>
</dbReference>
<dbReference type="PROSITE" id="PS50977">
    <property type="entry name" value="HTH_TETR_2"/>
    <property type="match status" value="1"/>
</dbReference>
<organism evidence="6 7">
    <name type="scientific">Planococcus glaciei</name>
    <dbReference type="NCBI Taxonomy" id="459472"/>
    <lineage>
        <taxon>Bacteria</taxon>
        <taxon>Bacillati</taxon>
        <taxon>Bacillota</taxon>
        <taxon>Bacilli</taxon>
        <taxon>Bacillales</taxon>
        <taxon>Caryophanaceae</taxon>
        <taxon>Planococcus</taxon>
    </lineage>
</organism>
<keyword evidence="1" id="KW-0805">Transcription regulation</keyword>
<evidence type="ECO:0000256" key="3">
    <source>
        <dbReference type="ARBA" id="ARBA00023163"/>
    </source>
</evidence>
<dbReference type="InterPro" id="IPR036271">
    <property type="entry name" value="Tet_transcr_reg_TetR-rel_C_sf"/>
</dbReference>
<keyword evidence="7" id="KW-1185">Reference proteome</keyword>
<dbReference type="SUPFAM" id="SSF48498">
    <property type="entry name" value="Tetracyclin repressor-like, C-terminal domain"/>
    <property type="match status" value="1"/>
</dbReference>
<dbReference type="Proteomes" id="UP000509222">
    <property type="component" value="Chromosome"/>
</dbReference>
<feature type="DNA-binding region" description="H-T-H motif" evidence="4">
    <location>
        <begin position="22"/>
        <end position="41"/>
    </location>
</feature>
<evidence type="ECO:0000256" key="1">
    <source>
        <dbReference type="ARBA" id="ARBA00023015"/>
    </source>
</evidence>
<accession>A0A7H8QEW9</accession>
<gene>
    <name evidence="6" type="ORF">HF394_16205</name>
</gene>
<reference evidence="7" key="1">
    <citation type="submission" date="2020-06" db="EMBL/GenBank/DDBJ databases">
        <title>Isolation of Planomicrobium glaciei.</title>
        <authorList>
            <person name="Malisova L."/>
            <person name="Safrankova R."/>
            <person name="Jakubu V."/>
            <person name="Spanelova P."/>
        </authorList>
    </citation>
    <scope>NUCLEOTIDE SEQUENCE [LARGE SCALE GENOMIC DNA]</scope>
    <source>
        <strain evidence="7">NRL-ATB46093</strain>
    </source>
</reference>
<keyword evidence="2 4" id="KW-0238">DNA-binding</keyword>
<dbReference type="PRINTS" id="PR00455">
    <property type="entry name" value="HTHTETR"/>
</dbReference>
<evidence type="ECO:0000259" key="5">
    <source>
        <dbReference type="PROSITE" id="PS50977"/>
    </source>
</evidence>
<sequence>MKQEILQTALVQFANEGYEGASLGKIADAVGIKKPSIYAHYAGKDELFLSALTYALERERSHLAGYFKEMKEEPLENLLRGYFNWFIQDLEGNDHMKFILRTMYFPPARLENEIGELINPLFDSMHRHFTRVMRERERRENILYSDDFSSCALAFITVIEGTITELVYSGEAAYLKRYEAVWPIFWRGLVRS</sequence>